<keyword evidence="4" id="KW-1185">Reference proteome</keyword>
<accession>A0AAE1LUC8</accession>
<feature type="domain" description="Transposable element P transposase-like RNase H" evidence="2">
    <location>
        <begin position="420"/>
        <end position="566"/>
    </location>
</feature>
<evidence type="ECO:0000313" key="3">
    <source>
        <dbReference type="EMBL" id="KAK3932931.1"/>
    </source>
</evidence>
<gene>
    <name evidence="3" type="ORF">KUF71_016397</name>
</gene>
<reference evidence="3" key="2">
    <citation type="journal article" date="2023" name="BMC Genomics">
        <title>Pest status, molecular evolution, and epigenetic factors derived from the genome assembly of Frankliniella fusca, a thysanopteran phytovirus vector.</title>
        <authorList>
            <person name="Catto M.A."/>
            <person name="Labadie P.E."/>
            <person name="Jacobson A.L."/>
            <person name="Kennedy G.G."/>
            <person name="Srinivasan R."/>
            <person name="Hunt B.G."/>
        </authorList>
    </citation>
    <scope>NUCLEOTIDE SEQUENCE</scope>
    <source>
        <strain evidence="3">PL_HMW_Pooled</strain>
    </source>
</reference>
<organism evidence="3 4">
    <name type="scientific">Frankliniella fusca</name>
    <dbReference type="NCBI Taxonomy" id="407009"/>
    <lineage>
        <taxon>Eukaryota</taxon>
        <taxon>Metazoa</taxon>
        <taxon>Ecdysozoa</taxon>
        <taxon>Arthropoda</taxon>
        <taxon>Hexapoda</taxon>
        <taxon>Insecta</taxon>
        <taxon>Pterygota</taxon>
        <taxon>Neoptera</taxon>
        <taxon>Paraneoptera</taxon>
        <taxon>Thysanoptera</taxon>
        <taxon>Terebrantia</taxon>
        <taxon>Thripoidea</taxon>
        <taxon>Thripidae</taxon>
        <taxon>Frankliniella</taxon>
    </lineage>
</organism>
<feature type="compositionally biased region" description="Low complexity" evidence="1">
    <location>
        <begin position="51"/>
        <end position="68"/>
    </location>
</feature>
<reference evidence="3" key="1">
    <citation type="submission" date="2021-07" db="EMBL/GenBank/DDBJ databases">
        <authorList>
            <person name="Catto M.A."/>
            <person name="Jacobson A."/>
            <person name="Kennedy G."/>
            <person name="Labadie P."/>
            <person name="Hunt B.G."/>
            <person name="Srinivasan R."/>
        </authorList>
    </citation>
    <scope>NUCLEOTIDE SEQUENCE</scope>
    <source>
        <strain evidence="3">PL_HMW_Pooled</strain>
        <tissue evidence="3">Head</tissue>
    </source>
</reference>
<comment type="caution">
    <text evidence="3">The sequence shown here is derived from an EMBL/GenBank/DDBJ whole genome shotgun (WGS) entry which is preliminary data.</text>
</comment>
<dbReference type="AlphaFoldDB" id="A0AAE1LUC8"/>
<dbReference type="EMBL" id="JAHWGI010001441">
    <property type="protein sequence ID" value="KAK3932931.1"/>
    <property type="molecule type" value="Genomic_DNA"/>
</dbReference>
<sequence>MPPKSKKPVRQRFVPKRRTKYFLNLKSNSGSNSSNEVITTQSSSSDVNTLQSSSNDEPSSSSCSSPEQSVWVSDHDYCKSPTSSEADVSLDDASAADFSPNPVLSPVSMNVMVEVKAKLDWFLYQNWMSIFQQDSISVFCVSPGKNIAIQRSVLFETNGNVEVFVHGEKLDVGQFMTGLDAFQPLDENNVNQFVDRMVVIISNLRAMQICSGYDEEKFKSVWSICPYGVVDKNLFREHRYEETFRSHSCLRLVHHRKWRCTECAKLYKPLKRKSLFAAVDKPKLNTANKYLTEEQMLTKLSDQAKTIEAAKRKISHMTGRMQLMLTKSGVNLDNDLSDNLTELLESGQMTEAQSVFLQQQVKASQKKNMVGMRWHPTMIRLALAIHLTSPAAYELMRDTGMIKLPSSRTLFDYSHVKPVQEGIDQYVLDSVGERVAKFKKKHQRYHVLMADEMHISQNLIFQKHTGKMIGYTSLDTLDSEVKVFEEYLENPDKEVEPRIASKVLVYMIKGVSNGIKEVVATFAVASPSVCQMYDWTWKIIRSLESSGVWVIAMVCDGFSTNRAFIRMHKPATPHDNNIIFDTVNRAARHRNLYFIADVPHLLKTIRNCMLNSRWDKVKSRRRMMKNGKKISWDYIIKLYNSKKHKSFHHLKTNPFCNIVPDKINTGHNSQSQGYYFGFIPTQKENLLTF</sequence>
<evidence type="ECO:0000256" key="1">
    <source>
        <dbReference type="SAM" id="MobiDB-lite"/>
    </source>
</evidence>
<dbReference type="Proteomes" id="UP001219518">
    <property type="component" value="Unassembled WGS sequence"/>
</dbReference>
<dbReference type="InterPro" id="IPR048365">
    <property type="entry name" value="TNP-like_RNaseH_N"/>
</dbReference>
<protein>
    <submittedName>
        <fullName evidence="3">S-methyl-5'-thioadenosine phosphorylase</fullName>
    </submittedName>
</protein>
<proteinExistence type="predicted"/>
<dbReference type="Pfam" id="PF21787">
    <property type="entry name" value="TNP-like_RNaseH_N"/>
    <property type="match status" value="1"/>
</dbReference>
<feature type="region of interest" description="Disordered" evidence="1">
    <location>
        <begin position="24"/>
        <end position="68"/>
    </location>
</feature>
<feature type="compositionally biased region" description="Polar residues" evidence="1">
    <location>
        <begin position="36"/>
        <end position="50"/>
    </location>
</feature>
<evidence type="ECO:0000259" key="2">
    <source>
        <dbReference type="Pfam" id="PF21787"/>
    </source>
</evidence>
<name>A0AAE1LUC8_9NEOP</name>
<evidence type="ECO:0000313" key="4">
    <source>
        <dbReference type="Proteomes" id="UP001219518"/>
    </source>
</evidence>